<organism evidence="3 4">
    <name type="scientific">Glycomyces algeriensis</name>
    <dbReference type="NCBI Taxonomy" id="256037"/>
    <lineage>
        <taxon>Bacteria</taxon>
        <taxon>Bacillati</taxon>
        <taxon>Actinomycetota</taxon>
        <taxon>Actinomycetes</taxon>
        <taxon>Glycomycetales</taxon>
        <taxon>Glycomycetaceae</taxon>
        <taxon>Glycomyces</taxon>
    </lineage>
</organism>
<protein>
    <recommendedName>
        <fullName evidence="5">ATP-binding protein</fullName>
    </recommendedName>
</protein>
<feature type="domain" description="DUF4143" evidence="2">
    <location>
        <begin position="191"/>
        <end position="352"/>
    </location>
</feature>
<dbReference type="PANTHER" id="PTHR43566">
    <property type="entry name" value="CONSERVED PROTEIN"/>
    <property type="match status" value="1"/>
</dbReference>
<accession>A0A9W6G4W8</accession>
<evidence type="ECO:0000259" key="1">
    <source>
        <dbReference type="Pfam" id="PF13173"/>
    </source>
</evidence>
<dbReference type="SUPFAM" id="SSF52540">
    <property type="entry name" value="P-loop containing nucleoside triphosphate hydrolases"/>
    <property type="match status" value="1"/>
</dbReference>
<dbReference type="EMBL" id="BSDT01000001">
    <property type="protein sequence ID" value="GLI40465.1"/>
    <property type="molecule type" value="Genomic_DNA"/>
</dbReference>
<reference evidence="3" key="1">
    <citation type="submission" date="2022-12" db="EMBL/GenBank/DDBJ databases">
        <title>Reference genome sequencing for broad-spectrum identification of bacterial and archaeal isolates by mass spectrometry.</title>
        <authorList>
            <person name="Sekiguchi Y."/>
            <person name="Tourlousse D.M."/>
        </authorList>
    </citation>
    <scope>NUCLEOTIDE SEQUENCE</scope>
    <source>
        <strain evidence="3">LLR39Z86</strain>
    </source>
</reference>
<dbReference type="InterPro" id="IPR025420">
    <property type="entry name" value="DUF4143"/>
</dbReference>
<name>A0A9W6G4W8_9ACTN</name>
<dbReference type="PANTHER" id="PTHR43566:SF2">
    <property type="entry name" value="DUF4143 DOMAIN-CONTAINING PROTEIN"/>
    <property type="match status" value="1"/>
</dbReference>
<evidence type="ECO:0000313" key="4">
    <source>
        <dbReference type="Proteomes" id="UP001144313"/>
    </source>
</evidence>
<comment type="caution">
    <text evidence="3">The sequence shown here is derived from an EMBL/GenBank/DDBJ whole genome shotgun (WGS) entry which is preliminary data.</text>
</comment>
<sequence>MLKSFRVVLLEGARQTGKTTLARDLLNLPDDAWFSLDNEAVLNQAVNDPVGFIDTLPVPAAIDEVQRAGQGLILAIKMAADRRGDRGQLLLTGSANYLAARGVSETLAGRVGRIALWPLSVGERRSVRETFVDTLFNPDAWPPRVEPVSRAEIADLILEGGFPEVVTEQLTGRDRRDWFEAYTHDVISREELRPIAQIRSEENLRMLFRLMAARTASEVQISDIANDAQQQRTTVTKHLALLEALHLVVTIPAWSTNVASSVKQRPKSVLVDTGLAADLCGAGEKTFTPNGNPALAGALFESLVITEVLKQTVWSEHSIDLRHYRDRHGGEIDLIVEERRTGEIAAIEVKLSSTPHRKHAKHLMWLRDKLGDRFKLGLVVHGGANTLLLGDRIWAVPVSALWRSD</sequence>
<dbReference type="Pfam" id="PF13173">
    <property type="entry name" value="AAA_14"/>
    <property type="match status" value="1"/>
</dbReference>
<evidence type="ECO:0000259" key="2">
    <source>
        <dbReference type="Pfam" id="PF13635"/>
    </source>
</evidence>
<dbReference type="InterPro" id="IPR027417">
    <property type="entry name" value="P-loop_NTPase"/>
</dbReference>
<evidence type="ECO:0008006" key="5">
    <source>
        <dbReference type="Google" id="ProtNLM"/>
    </source>
</evidence>
<dbReference type="AlphaFoldDB" id="A0A9W6G4W8"/>
<dbReference type="Pfam" id="PF13635">
    <property type="entry name" value="DUF4143"/>
    <property type="match status" value="1"/>
</dbReference>
<dbReference type="Proteomes" id="UP001144313">
    <property type="component" value="Unassembled WGS sequence"/>
</dbReference>
<evidence type="ECO:0000313" key="3">
    <source>
        <dbReference type="EMBL" id="GLI40465.1"/>
    </source>
</evidence>
<gene>
    <name evidence="3" type="ORF">GALLR39Z86_03150</name>
</gene>
<dbReference type="InterPro" id="IPR041682">
    <property type="entry name" value="AAA_14"/>
</dbReference>
<keyword evidence="4" id="KW-1185">Reference proteome</keyword>
<feature type="domain" description="AAA" evidence="1">
    <location>
        <begin position="5"/>
        <end position="123"/>
    </location>
</feature>
<proteinExistence type="predicted"/>